<accession>A0ACB9P3S7</accession>
<dbReference type="EMBL" id="CM042886">
    <property type="protein sequence ID" value="KAI4343252.1"/>
    <property type="molecule type" value="Genomic_DNA"/>
</dbReference>
<comment type="caution">
    <text evidence="1">The sequence shown here is derived from an EMBL/GenBank/DDBJ whole genome shotgun (WGS) entry which is preliminary data.</text>
</comment>
<name>A0ACB9P3S7_9MYRT</name>
<organism evidence="1 2">
    <name type="scientific">Melastoma candidum</name>
    <dbReference type="NCBI Taxonomy" id="119954"/>
    <lineage>
        <taxon>Eukaryota</taxon>
        <taxon>Viridiplantae</taxon>
        <taxon>Streptophyta</taxon>
        <taxon>Embryophyta</taxon>
        <taxon>Tracheophyta</taxon>
        <taxon>Spermatophyta</taxon>
        <taxon>Magnoliopsida</taxon>
        <taxon>eudicotyledons</taxon>
        <taxon>Gunneridae</taxon>
        <taxon>Pentapetalae</taxon>
        <taxon>rosids</taxon>
        <taxon>malvids</taxon>
        <taxon>Myrtales</taxon>
        <taxon>Melastomataceae</taxon>
        <taxon>Melastomatoideae</taxon>
        <taxon>Melastomateae</taxon>
        <taxon>Melastoma</taxon>
    </lineage>
</organism>
<proteinExistence type="predicted"/>
<reference evidence="2" key="1">
    <citation type="journal article" date="2023" name="Front. Plant Sci.">
        <title>Chromosomal-level genome assembly of Melastoma candidum provides insights into trichome evolution.</title>
        <authorList>
            <person name="Zhong Y."/>
            <person name="Wu W."/>
            <person name="Sun C."/>
            <person name="Zou P."/>
            <person name="Liu Y."/>
            <person name="Dai S."/>
            <person name="Zhou R."/>
        </authorList>
    </citation>
    <scope>NUCLEOTIDE SEQUENCE [LARGE SCALE GENOMIC DNA]</scope>
</reference>
<evidence type="ECO:0000313" key="1">
    <source>
        <dbReference type="EMBL" id="KAI4343252.1"/>
    </source>
</evidence>
<evidence type="ECO:0000313" key="2">
    <source>
        <dbReference type="Proteomes" id="UP001057402"/>
    </source>
</evidence>
<dbReference type="Proteomes" id="UP001057402">
    <property type="component" value="Chromosome 7"/>
</dbReference>
<keyword evidence="2" id="KW-1185">Reference proteome</keyword>
<gene>
    <name evidence="1" type="ORF">MLD38_027780</name>
</gene>
<sequence length="83" mass="9887">MNQLYEKYREQGLEILAFPCNAAQEPGTRDETKEFVCTRFKSEFPIFEKVQGSIEVPNFYDSQKEFFLILLIQWIGSWKDEIQ</sequence>
<protein>
    <submittedName>
        <fullName evidence="1">Uncharacterized protein</fullName>
    </submittedName>
</protein>